<organism evidence="2 3">
    <name type="scientific">Phaeosphaeria nodorum (strain SN15 / ATCC MYA-4574 / FGSC 10173)</name>
    <name type="common">Glume blotch fungus</name>
    <name type="synonym">Parastagonospora nodorum</name>
    <dbReference type="NCBI Taxonomy" id="321614"/>
    <lineage>
        <taxon>Eukaryota</taxon>
        <taxon>Fungi</taxon>
        <taxon>Dikarya</taxon>
        <taxon>Ascomycota</taxon>
        <taxon>Pezizomycotina</taxon>
        <taxon>Dothideomycetes</taxon>
        <taxon>Pleosporomycetidae</taxon>
        <taxon>Pleosporales</taxon>
        <taxon>Pleosporineae</taxon>
        <taxon>Phaeosphaeriaceae</taxon>
        <taxon>Parastagonospora</taxon>
    </lineage>
</organism>
<evidence type="ECO:0000256" key="1">
    <source>
        <dbReference type="SAM" id="MobiDB-lite"/>
    </source>
</evidence>
<gene>
    <name evidence="2" type="ORF">JI435_052180</name>
</gene>
<feature type="compositionally biased region" description="Pro residues" evidence="1">
    <location>
        <begin position="21"/>
        <end position="32"/>
    </location>
</feature>
<accession>A0A7U2FC00</accession>
<proteinExistence type="predicted"/>
<sequence length="66" mass="7268">MIIWTPEHGQTTQSYNGSLQPGPPPPPPPPHPSTTMNTVFTHFKWSILDPPSEAEILPTTSRNGHL</sequence>
<dbReference type="VEuPathDB" id="FungiDB:JI435_052180"/>
<dbReference type="Proteomes" id="UP000663193">
    <property type="component" value="Chromosome 13"/>
</dbReference>
<dbReference type="AlphaFoldDB" id="A0A7U2FC00"/>
<dbReference type="EMBL" id="CP069035">
    <property type="protein sequence ID" value="QRD02248.1"/>
    <property type="molecule type" value="Genomic_DNA"/>
</dbReference>
<protein>
    <submittedName>
        <fullName evidence="2">Uncharacterized protein</fullName>
    </submittedName>
</protein>
<evidence type="ECO:0000313" key="2">
    <source>
        <dbReference type="EMBL" id="QRD02248.1"/>
    </source>
</evidence>
<name>A0A7U2FC00_PHANO</name>
<feature type="compositionally biased region" description="Polar residues" evidence="1">
    <location>
        <begin position="8"/>
        <end position="19"/>
    </location>
</feature>
<reference evidence="3" key="1">
    <citation type="journal article" date="2021" name="BMC Genomics">
        <title>Chromosome-level genome assembly and manually-curated proteome of model necrotroph Parastagonospora nodorum Sn15 reveals a genome-wide trove of candidate effector homologs, and redundancy of virulence-related functions within an accessory chromosome.</title>
        <authorList>
            <person name="Bertazzoni S."/>
            <person name="Jones D.A.B."/>
            <person name="Phan H.T."/>
            <person name="Tan K.-C."/>
            <person name="Hane J.K."/>
        </authorList>
    </citation>
    <scope>NUCLEOTIDE SEQUENCE [LARGE SCALE GENOMIC DNA]</scope>
    <source>
        <strain evidence="3">SN15 / ATCC MYA-4574 / FGSC 10173)</strain>
    </source>
</reference>
<feature type="region of interest" description="Disordered" evidence="1">
    <location>
        <begin position="1"/>
        <end position="37"/>
    </location>
</feature>
<keyword evidence="3" id="KW-1185">Reference proteome</keyword>
<evidence type="ECO:0000313" key="3">
    <source>
        <dbReference type="Proteomes" id="UP000663193"/>
    </source>
</evidence>